<dbReference type="PANTHER" id="PTHR33204:SF18">
    <property type="entry name" value="TRANSCRIPTIONAL REGULATORY PROTEIN"/>
    <property type="match status" value="1"/>
</dbReference>
<feature type="domain" description="HTH hxlR-type" evidence="4">
    <location>
        <begin position="10"/>
        <end position="108"/>
    </location>
</feature>
<dbReference type="Pfam" id="PF01638">
    <property type="entry name" value="HxlR"/>
    <property type="match status" value="1"/>
</dbReference>
<evidence type="ECO:0000256" key="2">
    <source>
        <dbReference type="ARBA" id="ARBA00023125"/>
    </source>
</evidence>
<gene>
    <name evidence="5" type="ORF">Voc01_102800</name>
</gene>
<comment type="caution">
    <text evidence="5">The sequence shown here is derived from an EMBL/GenBank/DDBJ whole genome shotgun (WGS) entry which is preliminary data.</text>
</comment>
<keyword evidence="6" id="KW-1185">Reference proteome</keyword>
<keyword evidence="1" id="KW-0805">Transcription regulation</keyword>
<dbReference type="SUPFAM" id="SSF46785">
    <property type="entry name" value="Winged helix' DNA-binding domain"/>
    <property type="match status" value="1"/>
</dbReference>
<dbReference type="InterPro" id="IPR036390">
    <property type="entry name" value="WH_DNA-bd_sf"/>
</dbReference>
<accession>A0A8J4A5N7</accession>
<dbReference type="PANTHER" id="PTHR33204">
    <property type="entry name" value="TRANSCRIPTIONAL REGULATOR, MARR FAMILY"/>
    <property type="match status" value="1"/>
</dbReference>
<dbReference type="EMBL" id="BOPH01000155">
    <property type="protein sequence ID" value="GIJ75363.1"/>
    <property type="molecule type" value="Genomic_DNA"/>
</dbReference>
<organism evidence="5 6">
    <name type="scientific">Virgisporangium ochraceum</name>
    <dbReference type="NCBI Taxonomy" id="65505"/>
    <lineage>
        <taxon>Bacteria</taxon>
        <taxon>Bacillati</taxon>
        <taxon>Actinomycetota</taxon>
        <taxon>Actinomycetes</taxon>
        <taxon>Micromonosporales</taxon>
        <taxon>Micromonosporaceae</taxon>
        <taxon>Virgisporangium</taxon>
    </lineage>
</organism>
<proteinExistence type="predicted"/>
<reference evidence="5" key="1">
    <citation type="submission" date="2021-01" db="EMBL/GenBank/DDBJ databases">
        <title>Whole genome shotgun sequence of Virgisporangium ochraceum NBRC 16418.</title>
        <authorList>
            <person name="Komaki H."/>
            <person name="Tamura T."/>
        </authorList>
    </citation>
    <scope>NUCLEOTIDE SEQUENCE</scope>
    <source>
        <strain evidence="5">NBRC 16418</strain>
    </source>
</reference>
<dbReference type="InterPro" id="IPR003033">
    <property type="entry name" value="SCP2_sterol-bd_dom"/>
</dbReference>
<dbReference type="SUPFAM" id="SSF55718">
    <property type="entry name" value="SCP-like"/>
    <property type="match status" value="1"/>
</dbReference>
<name>A0A8J4A5N7_9ACTN</name>
<protein>
    <submittedName>
        <fullName evidence="5">Transcriptional regulator</fullName>
    </submittedName>
</protein>
<evidence type="ECO:0000313" key="6">
    <source>
        <dbReference type="Proteomes" id="UP000635606"/>
    </source>
</evidence>
<evidence type="ECO:0000256" key="1">
    <source>
        <dbReference type="ARBA" id="ARBA00023015"/>
    </source>
</evidence>
<dbReference type="Proteomes" id="UP000635606">
    <property type="component" value="Unassembled WGS sequence"/>
</dbReference>
<dbReference type="Pfam" id="PF02036">
    <property type="entry name" value="SCP2"/>
    <property type="match status" value="1"/>
</dbReference>
<evidence type="ECO:0000259" key="4">
    <source>
        <dbReference type="PROSITE" id="PS51118"/>
    </source>
</evidence>
<dbReference type="GO" id="GO:0003677">
    <property type="term" value="F:DNA binding"/>
    <property type="evidence" value="ECO:0007669"/>
    <property type="project" value="UniProtKB-KW"/>
</dbReference>
<keyword evidence="2" id="KW-0238">DNA-binding</keyword>
<dbReference type="Gene3D" id="1.10.10.10">
    <property type="entry name" value="Winged helix-like DNA-binding domain superfamily/Winged helix DNA-binding domain"/>
    <property type="match status" value="1"/>
</dbReference>
<dbReference type="InterPro" id="IPR036527">
    <property type="entry name" value="SCP2_sterol-bd_dom_sf"/>
</dbReference>
<keyword evidence="3" id="KW-0804">Transcription</keyword>
<dbReference type="InterPro" id="IPR002577">
    <property type="entry name" value="HTH_HxlR"/>
</dbReference>
<evidence type="ECO:0000313" key="5">
    <source>
        <dbReference type="EMBL" id="GIJ75363.1"/>
    </source>
</evidence>
<dbReference type="AlphaFoldDB" id="A0A8J4A5N7"/>
<sequence>MNRRSYHQYCATARALDVVGERWTLLLVRELLTGPKRFGDLQANLPGMGTGLLAARLRFLQDAGVVGPVTLPPPARTAAYALTEAGAELEPVVMALAGWGMRWAYGERDEGETFRPGWAVLGMQARFDPAAAADVSAVYEFRVDDDVFHVRVHHGTIESVHGPAQHPDVVVETTGDVFADLAAGRLSAAEAVRAGGTTVTGDRQAARRLRSMFPVPRG</sequence>
<evidence type="ECO:0000256" key="3">
    <source>
        <dbReference type="ARBA" id="ARBA00023163"/>
    </source>
</evidence>
<dbReference type="Gene3D" id="3.30.1050.10">
    <property type="entry name" value="SCP2 sterol-binding domain"/>
    <property type="match status" value="1"/>
</dbReference>
<dbReference type="PROSITE" id="PS51118">
    <property type="entry name" value="HTH_HXLR"/>
    <property type="match status" value="1"/>
</dbReference>
<dbReference type="InterPro" id="IPR036388">
    <property type="entry name" value="WH-like_DNA-bd_sf"/>
</dbReference>
<dbReference type="RefSeq" id="WP_203935126.1">
    <property type="nucleotide sequence ID" value="NZ_BOPH01000155.1"/>
</dbReference>